<dbReference type="Pfam" id="PF26490">
    <property type="entry name" value="DUF8159"/>
    <property type="match status" value="1"/>
</dbReference>
<organism evidence="3 4">
    <name type="scientific">Natrarchaeobaculum sulfurireducens</name>
    <dbReference type="NCBI Taxonomy" id="2044521"/>
    <lineage>
        <taxon>Archaea</taxon>
        <taxon>Methanobacteriati</taxon>
        <taxon>Methanobacteriota</taxon>
        <taxon>Stenosarchaea group</taxon>
        <taxon>Halobacteria</taxon>
        <taxon>Halobacteriales</taxon>
        <taxon>Natrialbaceae</taxon>
        <taxon>Natrarchaeobaculum</taxon>
    </lineage>
</organism>
<feature type="region of interest" description="Disordered" evidence="1">
    <location>
        <begin position="12"/>
        <end position="93"/>
    </location>
</feature>
<dbReference type="Proteomes" id="UP000258613">
    <property type="component" value="Chromosome"/>
</dbReference>
<evidence type="ECO:0000313" key="4">
    <source>
        <dbReference type="Proteomes" id="UP000258613"/>
    </source>
</evidence>
<keyword evidence="3" id="KW-0121">Carboxypeptidase</keyword>
<dbReference type="RefSeq" id="WP_117369189.1">
    <property type="nucleotide sequence ID" value="NZ_CP027033.1"/>
</dbReference>
<dbReference type="AlphaFoldDB" id="A0A346PSR2"/>
<keyword evidence="3" id="KW-0645">Protease</keyword>
<dbReference type="PROSITE" id="PS51257">
    <property type="entry name" value="PROKAR_LIPOPROTEIN"/>
    <property type="match status" value="1"/>
</dbReference>
<keyword evidence="4" id="KW-1185">Reference proteome</keyword>
<dbReference type="GeneID" id="37643059"/>
<keyword evidence="3" id="KW-0378">Hydrolase</keyword>
<evidence type="ECO:0000256" key="1">
    <source>
        <dbReference type="SAM" id="MobiDB-lite"/>
    </source>
</evidence>
<name>A0A346PSR2_9EURY</name>
<dbReference type="EMBL" id="CP027033">
    <property type="protein sequence ID" value="AXR82557.1"/>
    <property type="molecule type" value="Genomic_DNA"/>
</dbReference>
<dbReference type="OrthoDB" id="206121at2157"/>
<dbReference type="KEGG" id="nag:AArcMg_2567"/>
<feature type="compositionally biased region" description="Acidic residues" evidence="1">
    <location>
        <begin position="168"/>
        <end position="210"/>
    </location>
</feature>
<accession>A0A346PSR2</accession>
<dbReference type="GO" id="GO:0009002">
    <property type="term" value="F:serine-type D-Ala-D-Ala carboxypeptidase activity"/>
    <property type="evidence" value="ECO:0007669"/>
    <property type="project" value="UniProtKB-EC"/>
</dbReference>
<reference evidence="4" key="1">
    <citation type="submission" date="2018-02" db="EMBL/GenBank/DDBJ databases">
        <title>Phenotypic and genomic properties of facultatively anaerobic sulfur-reducing natronoarchaea from hypersaline soda lakes.</title>
        <authorList>
            <person name="Sorokin D.Y."/>
            <person name="Kublanov I.V."/>
            <person name="Roman P."/>
            <person name="Sinninghe Damste J.S."/>
            <person name="Golyshin P.N."/>
            <person name="Rojo D."/>
            <person name="Ciordia S."/>
            <person name="Mena M.D.C."/>
            <person name="Ferrer M."/>
            <person name="Messina E."/>
            <person name="Smedile F."/>
            <person name="La Spada G."/>
            <person name="La Cono V."/>
            <person name="Yakimov M.M."/>
        </authorList>
    </citation>
    <scope>NUCLEOTIDE SEQUENCE [LARGE SCALE GENOMIC DNA]</scope>
    <source>
        <strain evidence="4">AArc-Mg</strain>
    </source>
</reference>
<dbReference type="InterPro" id="IPR058473">
    <property type="entry name" value="DUF8159"/>
</dbReference>
<sequence length="210" mass="22308">MKRRTLLTAAAGVVVAGCSTETPSAGPGEDETENRSASDEQGDTESDSGDDQPSDDAVLEAFETGLEDRGFEGVSVDETDDGVQLGYDATGTSDDDVATEIELITDGYTSAIELGLSSTSLDAIASDPDGDVLDYFTIETEWIEAYLADSLEWRELLTRIAQTFESEAPAEDADDPADDEEAESDGEDGDEDEDDEIDDGDDEDDEQSSG</sequence>
<feature type="compositionally biased region" description="Acidic residues" evidence="1">
    <location>
        <begin position="40"/>
        <end position="58"/>
    </location>
</feature>
<protein>
    <submittedName>
        <fullName evidence="3">D-alanyl-D-alanine carboxypeptidase</fullName>
        <ecNumber evidence="3">3.4.16.4</ecNumber>
    </submittedName>
</protein>
<gene>
    <name evidence="3" type="ORF">AArcMg_2567</name>
</gene>
<dbReference type="EC" id="3.4.16.4" evidence="3"/>
<feature type="region of interest" description="Disordered" evidence="1">
    <location>
        <begin position="164"/>
        <end position="210"/>
    </location>
</feature>
<feature type="domain" description="DUF8159" evidence="2">
    <location>
        <begin position="54"/>
        <end position="167"/>
    </location>
</feature>
<evidence type="ECO:0000313" key="3">
    <source>
        <dbReference type="EMBL" id="AXR82557.1"/>
    </source>
</evidence>
<evidence type="ECO:0000259" key="2">
    <source>
        <dbReference type="Pfam" id="PF26490"/>
    </source>
</evidence>
<proteinExistence type="predicted"/>